<proteinExistence type="predicted"/>
<reference evidence="2 3" key="1">
    <citation type="submission" date="2018-06" db="EMBL/GenBank/DDBJ databases">
        <authorList>
            <consortium name="Pathogen Informatics"/>
            <person name="Doyle S."/>
        </authorList>
    </citation>
    <scope>NUCLEOTIDE SEQUENCE [LARGE SCALE GENOMIC DNA]</scope>
    <source>
        <strain evidence="2 3">NCTC13102</strain>
    </source>
</reference>
<evidence type="ECO:0000256" key="1">
    <source>
        <dbReference type="SAM" id="Phobius"/>
    </source>
</evidence>
<protein>
    <submittedName>
        <fullName evidence="2">Uncharacterized protein</fullName>
    </submittedName>
</protein>
<sequence>MAYNVRVAQYGSLPSVLSRKSQILSCIANKVAILRIVVAVVANMAVVEVGLCLIAFVAVWLK</sequence>
<gene>
    <name evidence="2" type="ORF">NCTC13102_02078</name>
</gene>
<organism evidence="2 3">
    <name type="scientific">Helicobacter fennelliae</name>
    <dbReference type="NCBI Taxonomy" id="215"/>
    <lineage>
        <taxon>Bacteria</taxon>
        <taxon>Pseudomonadati</taxon>
        <taxon>Campylobacterota</taxon>
        <taxon>Epsilonproteobacteria</taxon>
        <taxon>Campylobacterales</taxon>
        <taxon>Helicobacteraceae</taxon>
        <taxon>Helicobacter</taxon>
    </lineage>
</organism>
<dbReference type="RefSeq" id="WP_146739976.1">
    <property type="nucleotide sequence ID" value="NZ_UAWL01000018.1"/>
</dbReference>
<evidence type="ECO:0000313" key="3">
    <source>
        <dbReference type="Proteomes" id="UP000250166"/>
    </source>
</evidence>
<keyword evidence="1" id="KW-1133">Transmembrane helix</keyword>
<evidence type="ECO:0000313" key="2">
    <source>
        <dbReference type="EMBL" id="SQC36268.1"/>
    </source>
</evidence>
<dbReference type="EMBL" id="UAWL01000018">
    <property type="protein sequence ID" value="SQC36268.1"/>
    <property type="molecule type" value="Genomic_DNA"/>
</dbReference>
<dbReference type="AlphaFoldDB" id="A0A2X3E1P5"/>
<keyword evidence="1" id="KW-0472">Membrane</keyword>
<dbReference type="Proteomes" id="UP000250166">
    <property type="component" value="Unassembled WGS sequence"/>
</dbReference>
<feature type="transmembrane region" description="Helical" evidence="1">
    <location>
        <begin position="32"/>
        <end position="61"/>
    </location>
</feature>
<keyword evidence="1" id="KW-0812">Transmembrane</keyword>
<name>A0A2X3E1P5_9HELI</name>
<accession>A0A2X3E1P5</accession>